<accession>A0ABR4Q7F6</accession>
<sequence>MELDVPLLLVHFYRLCPKGDSPDFFVKVLSTNQELAALLKHQRHAMSQPMQATYLCVYARGKGAPTERYRSDMRSKCACCNAVVSKFD</sequence>
<dbReference type="Proteomes" id="UP001651158">
    <property type="component" value="Unassembled WGS sequence"/>
</dbReference>
<reference evidence="1 2" key="1">
    <citation type="journal article" date="2022" name="Front. Cell. Infect. Microbiol.">
        <title>The Genomes of Two Strains of Taenia crassiceps the Animal Model for the Study of Human Cysticercosis.</title>
        <authorList>
            <person name="Bobes R.J."/>
            <person name="Estrada K."/>
            <person name="Rios-Valencia D.G."/>
            <person name="Calderon-Gallegos A."/>
            <person name="de la Torre P."/>
            <person name="Carrero J.C."/>
            <person name="Sanchez-Flores A."/>
            <person name="Laclette J.P."/>
        </authorList>
    </citation>
    <scope>NUCLEOTIDE SEQUENCE [LARGE SCALE GENOMIC DNA]</scope>
    <source>
        <strain evidence="1">WFUcys</strain>
    </source>
</reference>
<protein>
    <submittedName>
        <fullName evidence="1">Uncharacterized protein</fullName>
    </submittedName>
</protein>
<name>A0ABR4Q7F6_9CEST</name>
<keyword evidence="2" id="KW-1185">Reference proteome</keyword>
<proteinExistence type="predicted"/>
<dbReference type="EMBL" id="JAKROA010000008">
    <property type="protein sequence ID" value="KAL5105512.1"/>
    <property type="molecule type" value="Genomic_DNA"/>
</dbReference>
<organism evidence="1 2">
    <name type="scientific">Taenia crassiceps</name>
    <dbReference type="NCBI Taxonomy" id="6207"/>
    <lineage>
        <taxon>Eukaryota</taxon>
        <taxon>Metazoa</taxon>
        <taxon>Spiralia</taxon>
        <taxon>Lophotrochozoa</taxon>
        <taxon>Platyhelminthes</taxon>
        <taxon>Cestoda</taxon>
        <taxon>Eucestoda</taxon>
        <taxon>Cyclophyllidea</taxon>
        <taxon>Taeniidae</taxon>
        <taxon>Taenia</taxon>
    </lineage>
</organism>
<comment type="caution">
    <text evidence="1">The sequence shown here is derived from an EMBL/GenBank/DDBJ whole genome shotgun (WGS) entry which is preliminary data.</text>
</comment>
<gene>
    <name evidence="1" type="ORF">TcWFU_006474</name>
</gene>
<evidence type="ECO:0000313" key="1">
    <source>
        <dbReference type="EMBL" id="KAL5105512.1"/>
    </source>
</evidence>
<evidence type="ECO:0000313" key="2">
    <source>
        <dbReference type="Proteomes" id="UP001651158"/>
    </source>
</evidence>